<evidence type="ECO:0000313" key="3">
    <source>
        <dbReference type="EMBL" id="ORY16309.1"/>
    </source>
</evidence>
<evidence type="ECO:0000256" key="1">
    <source>
        <dbReference type="SAM" id="MobiDB-lite"/>
    </source>
</evidence>
<keyword evidence="4" id="KW-1185">Reference proteome</keyword>
<evidence type="ECO:0000259" key="2">
    <source>
        <dbReference type="Pfam" id="PF11274"/>
    </source>
</evidence>
<dbReference type="PANTHER" id="PTHR40370:SF1">
    <property type="entry name" value="DUF3074 DOMAIN-CONTAINING PROTEIN"/>
    <property type="match status" value="1"/>
</dbReference>
<evidence type="ECO:0000313" key="4">
    <source>
        <dbReference type="Proteomes" id="UP000193144"/>
    </source>
</evidence>
<dbReference type="PANTHER" id="PTHR40370">
    <property type="entry name" value="EXPRESSED PROTEIN"/>
    <property type="match status" value="1"/>
</dbReference>
<name>A0A1Y2A1C1_9PLEO</name>
<accession>A0A1Y2A1C1</accession>
<gene>
    <name evidence="3" type="ORF">BCR34DRAFT_557619</name>
</gene>
<dbReference type="Pfam" id="PF11274">
    <property type="entry name" value="DUF3074"/>
    <property type="match status" value="1"/>
</dbReference>
<proteinExistence type="predicted"/>
<dbReference type="Proteomes" id="UP000193144">
    <property type="component" value="Unassembled WGS sequence"/>
</dbReference>
<dbReference type="STRING" id="1231657.A0A1Y2A1C1"/>
<dbReference type="EMBL" id="MCFA01000019">
    <property type="protein sequence ID" value="ORY16309.1"/>
    <property type="molecule type" value="Genomic_DNA"/>
</dbReference>
<dbReference type="OrthoDB" id="6423603at2759"/>
<feature type="compositionally biased region" description="Low complexity" evidence="1">
    <location>
        <begin position="8"/>
        <end position="20"/>
    </location>
</feature>
<sequence>MEEGGAEKAGQAAAAAPLSGEGLGSRAATADMATSADANADTKARTLREWDIEPRPLGFKEVPWHADFGDWNAHINALDTELGPNEYPRPAEFAQVVLDETRRSGWPLGGTTAIGRTAKGWRRTGTKDLGKDLYAPVEQYAIHKADPWFARVSYHDEEPPVRFRDLDFVLRKNHSYHEAQYTPEIIEVNTVLNYEAELKDVDVEGWSDVSMEIVEMFHKLPAPLKKRVFTVLVISAIRTDLAPQGVLHDGDTIFAESVDVQLPIDLSSFPASIKTLSHADPKKFVQGVYASVEKVAQVSKDHTGNDTGPPAVQTRWSMATSSNAKGVLPMWIQNHAVPDAIAKDVKFVTDYLRENYGKEGWPEGPALDKADAGK</sequence>
<reference evidence="3 4" key="1">
    <citation type="submission" date="2016-07" db="EMBL/GenBank/DDBJ databases">
        <title>Pervasive Adenine N6-methylation of Active Genes in Fungi.</title>
        <authorList>
            <consortium name="DOE Joint Genome Institute"/>
            <person name="Mondo S.J."/>
            <person name="Dannebaum R.O."/>
            <person name="Kuo R.C."/>
            <person name="Labutti K."/>
            <person name="Haridas S."/>
            <person name="Kuo A."/>
            <person name="Salamov A."/>
            <person name="Ahrendt S.R."/>
            <person name="Lipzen A."/>
            <person name="Sullivan W."/>
            <person name="Andreopoulos W.B."/>
            <person name="Clum A."/>
            <person name="Lindquist E."/>
            <person name="Daum C."/>
            <person name="Ramamoorthy G.K."/>
            <person name="Gryganskyi A."/>
            <person name="Culley D."/>
            <person name="Magnuson J.K."/>
            <person name="James T.Y."/>
            <person name="O'Malley M.A."/>
            <person name="Stajich J.E."/>
            <person name="Spatafora J.W."/>
            <person name="Visel A."/>
            <person name="Grigoriev I.V."/>
        </authorList>
    </citation>
    <scope>NUCLEOTIDE SEQUENCE [LARGE SCALE GENOMIC DNA]</scope>
    <source>
        <strain evidence="3 4">CBS 115471</strain>
    </source>
</reference>
<feature type="compositionally biased region" description="Low complexity" evidence="1">
    <location>
        <begin position="27"/>
        <end position="39"/>
    </location>
</feature>
<comment type="caution">
    <text evidence="3">The sequence shown here is derived from an EMBL/GenBank/DDBJ whole genome shotgun (WGS) entry which is preliminary data.</text>
</comment>
<feature type="region of interest" description="Disordered" evidence="1">
    <location>
        <begin position="1"/>
        <end position="42"/>
    </location>
</feature>
<protein>
    <recommendedName>
        <fullName evidence="2">DUF3074 domain-containing protein</fullName>
    </recommendedName>
</protein>
<feature type="domain" description="DUF3074" evidence="2">
    <location>
        <begin position="148"/>
        <end position="351"/>
    </location>
</feature>
<dbReference type="AlphaFoldDB" id="A0A1Y2A1C1"/>
<organism evidence="3 4">
    <name type="scientific">Clohesyomyces aquaticus</name>
    <dbReference type="NCBI Taxonomy" id="1231657"/>
    <lineage>
        <taxon>Eukaryota</taxon>
        <taxon>Fungi</taxon>
        <taxon>Dikarya</taxon>
        <taxon>Ascomycota</taxon>
        <taxon>Pezizomycotina</taxon>
        <taxon>Dothideomycetes</taxon>
        <taxon>Pleosporomycetidae</taxon>
        <taxon>Pleosporales</taxon>
        <taxon>Lindgomycetaceae</taxon>
        <taxon>Clohesyomyces</taxon>
    </lineage>
</organism>
<dbReference type="InterPro" id="IPR024500">
    <property type="entry name" value="DUF3074"/>
</dbReference>